<keyword evidence="1" id="KW-0496">Mitochondrion</keyword>
<organism evidence="1">
    <name type="scientific">Picea glauca</name>
    <name type="common">White spruce</name>
    <name type="synonym">Pinus glauca</name>
    <dbReference type="NCBI Taxonomy" id="3330"/>
    <lineage>
        <taxon>Eukaryota</taxon>
        <taxon>Viridiplantae</taxon>
        <taxon>Streptophyta</taxon>
        <taxon>Embryophyta</taxon>
        <taxon>Tracheophyta</taxon>
        <taxon>Spermatophyta</taxon>
        <taxon>Pinopsida</taxon>
        <taxon>Pinidae</taxon>
        <taxon>Conifers I</taxon>
        <taxon>Pinales</taxon>
        <taxon>Pinaceae</taxon>
        <taxon>Picea</taxon>
    </lineage>
</organism>
<geneLocation type="mitochondrion" evidence="1"/>
<evidence type="ECO:0000313" key="1">
    <source>
        <dbReference type="EMBL" id="KUM48220.1"/>
    </source>
</evidence>
<dbReference type="EMBL" id="LKAM01000006">
    <property type="protein sequence ID" value="KUM48220.1"/>
    <property type="molecule type" value="Genomic_DNA"/>
</dbReference>
<reference evidence="1" key="1">
    <citation type="journal article" date="2015" name="Genome Biol. Evol.">
        <title>Organellar Genomes of White Spruce (Picea glauca): Assembly and Annotation.</title>
        <authorList>
            <person name="Jackman S.D."/>
            <person name="Warren R.L."/>
            <person name="Gibb E.A."/>
            <person name="Vandervalk B.P."/>
            <person name="Mohamadi H."/>
            <person name="Chu J."/>
            <person name="Raymond A."/>
            <person name="Pleasance S."/>
            <person name="Coope R."/>
            <person name="Wildung M.R."/>
            <person name="Ritland C.E."/>
            <person name="Bousquet J."/>
            <person name="Jones S.J."/>
            <person name="Bohlmann J."/>
            <person name="Birol I."/>
        </authorList>
    </citation>
    <scope>NUCLEOTIDE SEQUENCE [LARGE SCALE GENOMIC DNA]</scope>
    <source>
        <tissue evidence="1">Flushing bud</tissue>
    </source>
</reference>
<comment type="caution">
    <text evidence="1">The sequence shown here is derived from an EMBL/GenBank/DDBJ whole genome shotgun (WGS) entry which is preliminary data.</text>
</comment>
<sequence>MIKSPLRPHSHLFNHQLLWGQKGTLLKMVCHYIISKSFSFGKLTPAQARVDRSRIRRAP</sequence>
<dbReference type="AlphaFoldDB" id="A0A101LZI8"/>
<accession>A0A101LZI8</accession>
<gene>
    <name evidence="1" type="ORF">ABT39_MTgene5217</name>
</gene>
<protein>
    <submittedName>
        <fullName evidence="1">Uncharacterized protein</fullName>
    </submittedName>
</protein>
<proteinExistence type="predicted"/>
<name>A0A101LZI8_PICGL</name>